<dbReference type="OrthoDB" id="21225at2759"/>
<dbReference type="SMART" id="SM00448">
    <property type="entry name" value="REC"/>
    <property type="match status" value="1"/>
</dbReference>
<reference evidence="1" key="1">
    <citation type="journal article" date="2016" name="Nat. Genet.">
        <title>A high-quality carrot genome assembly provides new insights into carotenoid accumulation and asterid genome evolution.</title>
        <authorList>
            <person name="Iorizzo M."/>
            <person name="Ellison S."/>
            <person name="Senalik D."/>
            <person name="Zeng P."/>
            <person name="Satapoomin P."/>
            <person name="Huang J."/>
            <person name="Bowman M."/>
            <person name="Iovene M."/>
            <person name="Sanseverino W."/>
            <person name="Cavagnaro P."/>
            <person name="Yildiz M."/>
            <person name="Macko-Podgorni A."/>
            <person name="Moranska E."/>
            <person name="Grzebelus E."/>
            <person name="Grzebelus D."/>
            <person name="Ashrafi H."/>
            <person name="Zheng Z."/>
            <person name="Cheng S."/>
            <person name="Spooner D."/>
            <person name="Van Deynze A."/>
            <person name="Simon P."/>
        </authorList>
    </citation>
    <scope>NUCLEOTIDE SEQUENCE</scope>
    <source>
        <tissue evidence="1">Leaf</tissue>
    </source>
</reference>
<dbReference type="PANTHER" id="PTHR43228:SF1">
    <property type="entry name" value="TWO-COMPONENT RESPONSE REGULATOR ARR22"/>
    <property type="match status" value="1"/>
</dbReference>
<evidence type="ECO:0000313" key="1">
    <source>
        <dbReference type="EMBL" id="WOG87235.1"/>
    </source>
</evidence>
<dbReference type="OMA" id="VIRMTHK"/>
<dbReference type="InterPro" id="IPR052048">
    <property type="entry name" value="ST_Response_Regulator"/>
</dbReference>
<dbReference type="InterPro" id="IPR001789">
    <property type="entry name" value="Sig_transdc_resp-reg_receiver"/>
</dbReference>
<dbReference type="SUPFAM" id="SSF52172">
    <property type="entry name" value="CheY-like"/>
    <property type="match status" value="1"/>
</dbReference>
<dbReference type="KEGG" id="dcr:108207402"/>
<protein>
    <submittedName>
        <fullName evidence="1">Uncharacterized protein</fullName>
    </submittedName>
</protein>
<dbReference type="CDD" id="cd17546">
    <property type="entry name" value="REC_hyHK_CKI1_RcsC-like"/>
    <property type="match status" value="1"/>
</dbReference>
<accession>A0A162ARQ0</accession>
<gene>
    <name evidence="1" type="ORF">DCAR_0206458</name>
</gene>
<dbReference type="Gramene" id="KZN04903">
    <property type="protein sequence ID" value="KZN04903"/>
    <property type="gene ID" value="DCAR_005740"/>
</dbReference>
<sequence>MAKKIESSKKKRLSALVVDDSRVCRMIHDAYLTRNDFETYTVENGREAVDLIRSGEQFDVIFMDLVMPVMNGFEATRELRAMGVTTMIVGIDCPIDLRDDPIQAGVDRVYEKPLTEEIIISVRQALQSNYNI</sequence>
<dbReference type="GO" id="GO:0000160">
    <property type="term" value="P:phosphorelay signal transduction system"/>
    <property type="evidence" value="ECO:0007669"/>
    <property type="project" value="InterPro"/>
</dbReference>
<name>A0A162ARQ0_DAUCS</name>
<dbReference type="PANTHER" id="PTHR43228">
    <property type="entry name" value="TWO-COMPONENT RESPONSE REGULATOR"/>
    <property type="match status" value="1"/>
</dbReference>
<keyword evidence="2" id="KW-1185">Reference proteome</keyword>
<organism evidence="1 2">
    <name type="scientific">Daucus carota subsp. sativus</name>
    <name type="common">Carrot</name>
    <dbReference type="NCBI Taxonomy" id="79200"/>
    <lineage>
        <taxon>Eukaryota</taxon>
        <taxon>Viridiplantae</taxon>
        <taxon>Streptophyta</taxon>
        <taxon>Embryophyta</taxon>
        <taxon>Tracheophyta</taxon>
        <taxon>Spermatophyta</taxon>
        <taxon>Magnoliopsida</taxon>
        <taxon>eudicotyledons</taxon>
        <taxon>Gunneridae</taxon>
        <taxon>Pentapetalae</taxon>
        <taxon>asterids</taxon>
        <taxon>campanulids</taxon>
        <taxon>Apiales</taxon>
        <taxon>Apiaceae</taxon>
        <taxon>Apioideae</taxon>
        <taxon>Scandiceae</taxon>
        <taxon>Daucinae</taxon>
        <taxon>Daucus</taxon>
        <taxon>Daucus sect. Daucus</taxon>
    </lineage>
</organism>
<dbReference type="EMBL" id="CP093344">
    <property type="protein sequence ID" value="WOG87235.1"/>
    <property type="molecule type" value="Genomic_DNA"/>
</dbReference>
<dbReference type="Gene3D" id="3.40.50.2300">
    <property type="match status" value="1"/>
</dbReference>
<evidence type="ECO:0000313" key="2">
    <source>
        <dbReference type="Proteomes" id="UP000077755"/>
    </source>
</evidence>
<dbReference type="AlphaFoldDB" id="A0A162ARQ0"/>
<dbReference type="Proteomes" id="UP000077755">
    <property type="component" value="Chromosome 2"/>
</dbReference>
<reference evidence="1" key="2">
    <citation type="submission" date="2022-03" db="EMBL/GenBank/DDBJ databases">
        <title>Draft title - Genomic analysis of global carrot germplasm unveils the trajectory of domestication and the origin of high carotenoid orange carrot.</title>
        <authorList>
            <person name="Iorizzo M."/>
            <person name="Ellison S."/>
            <person name="Senalik D."/>
            <person name="Macko-Podgorni A."/>
            <person name="Grzebelus D."/>
            <person name="Bostan H."/>
            <person name="Rolling W."/>
            <person name="Curaba J."/>
            <person name="Simon P."/>
        </authorList>
    </citation>
    <scope>NUCLEOTIDE SEQUENCE</scope>
    <source>
        <tissue evidence="1">Leaf</tissue>
    </source>
</reference>
<proteinExistence type="predicted"/>
<dbReference type="PROSITE" id="PS50110">
    <property type="entry name" value="RESPONSE_REGULATORY"/>
    <property type="match status" value="1"/>
</dbReference>
<dbReference type="Pfam" id="PF00072">
    <property type="entry name" value="Response_reg"/>
    <property type="match status" value="1"/>
</dbReference>
<dbReference type="InterPro" id="IPR011006">
    <property type="entry name" value="CheY-like_superfamily"/>
</dbReference>